<dbReference type="EMBL" id="JBHSMQ010000001">
    <property type="protein sequence ID" value="MFC5453670.1"/>
    <property type="molecule type" value="Genomic_DNA"/>
</dbReference>
<proteinExistence type="predicted"/>
<feature type="region of interest" description="Disordered" evidence="1">
    <location>
        <begin position="31"/>
        <end position="69"/>
    </location>
</feature>
<dbReference type="Proteomes" id="UP001596052">
    <property type="component" value="Unassembled WGS sequence"/>
</dbReference>
<feature type="region of interest" description="Disordered" evidence="1">
    <location>
        <begin position="188"/>
        <end position="209"/>
    </location>
</feature>
<protein>
    <recommendedName>
        <fullName evidence="4">Periplasmic heavy metal sensor</fullName>
    </recommendedName>
</protein>
<feature type="compositionally biased region" description="Pro residues" evidence="1">
    <location>
        <begin position="197"/>
        <end position="209"/>
    </location>
</feature>
<keyword evidence="3" id="KW-1185">Reference proteome</keyword>
<comment type="caution">
    <text evidence="2">The sequence shown here is derived from an EMBL/GenBank/DDBJ whole genome shotgun (WGS) entry which is preliminary data.</text>
</comment>
<evidence type="ECO:0000313" key="2">
    <source>
        <dbReference type="EMBL" id="MFC5453670.1"/>
    </source>
</evidence>
<evidence type="ECO:0000313" key="3">
    <source>
        <dbReference type="Proteomes" id="UP001596052"/>
    </source>
</evidence>
<gene>
    <name evidence="2" type="ORF">ACFQDI_02280</name>
</gene>
<dbReference type="RefSeq" id="WP_377162964.1">
    <property type="nucleotide sequence ID" value="NZ_JBHSMQ010000001.1"/>
</dbReference>
<accession>A0ABW0KKA6</accession>
<evidence type="ECO:0000256" key="1">
    <source>
        <dbReference type="SAM" id="MobiDB-lite"/>
    </source>
</evidence>
<reference evidence="3" key="1">
    <citation type="journal article" date="2019" name="Int. J. Syst. Evol. Microbiol.">
        <title>The Global Catalogue of Microorganisms (GCM) 10K type strain sequencing project: providing services to taxonomists for standard genome sequencing and annotation.</title>
        <authorList>
            <consortium name="The Broad Institute Genomics Platform"/>
            <consortium name="The Broad Institute Genome Sequencing Center for Infectious Disease"/>
            <person name="Wu L."/>
            <person name="Ma J."/>
        </authorList>
    </citation>
    <scope>NUCLEOTIDE SEQUENCE [LARGE SCALE GENOMIC DNA]</scope>
    <source>
        <strain evidence="3">CGMCC 4.1469</strain>
    </source>
</reference>
<evidence type="ECO:0008006" key="4">
    <source>
        <dbReference type="Google" id="ProtNLM"/>
    </source>
</evidence>
<sequence length="209" mass="23264">MNKNLVLLLLASGMFFALVWLNWQPARPKPSVVAEKPAPVKPAAPPEASTETVSKEGEPQPKHYRPRQVSEAVRRKVDDFIRRYKDASPEELNKSMELAPLMKRFEQVMNTPEFLNEMEKRIEAIKAARGQEHGMLTIGTGKKLDEPESRAMLEAMFSDDADLLQEYLLNKLDGAIFEFAFDPTLENAGNGVKVQGAPPPAPPAGKLPD</sequence>
<name>A0ABW0KKA6_9BACT</name>
<organism evidence="2 3">
    <name type="scientific">Prosthecobacter fluviatilis</name>
    <dbReference type="NCBI Taxonomy" id="445931"/>
    <lineage>
        <taxon>Bacteria</taxon>
        <taxon>Pseudomonadati</taxon>
        <taxon>Verrucomicrobiota</taxon>
        <taxon>Verrucomicrobiia</taxon>
        <taxon>Verrucomicrobiales</taxon>
        <taxon>Verrucomicrobiaceae</taxon>
        <taxon>Prosthecobacter</taxon>
    </lineage>
</organism>